<name>A0A397HMK7_9GLOM</name>
<feature type="compositionally biased region" description="Polar residues" evidence="1">
    <location>
        <begin position="75"/>
        <end position="87"/>
    </location>
</feature>
<evidence type="ECO:0000313" key="2">
    <source>
        <dbReference type="EMBL" id="RHZ64197.1"/>
    </source>
</evidence>
<dbReference type="InterPro" id="IPR011990">
    <property type="entry name" value="TPR-like_helical_dom_sf"/>
</dbReference>
<dbReference type="InterPro" id="IPR052945">
    <property type="entry name" value="Mitotic_Regulator"/>
</dbReference>
<gene>
    <name evidence="2" type="ORF">Glove_326g145</name>
</gene>
<organism evidence="2 3">
    <name type="scientific">Diversispora epigaea</name>
    <dbReference type="NCBI Taxonomy" id="1348612"/>
    <lineage>
        <taxon>Eukaryota</taxon>
        <taxon>Fungi</taxon>
        <taxon>Fungi incertae sedis</taxon>
        <taxon>Mucoromycota</taxon>
        <taxon>Glomeromycotina</taxon>
        <taxon>Glomeromycetes</taxon>
        <taxon>Diversisporales</taxon>
        <taxon>Diversisporaceae</taxon>
        <taxon>Diversispora</taxon>
    </lineage>
</organism>
<protein>
    <recommendedName>
        <fullName evidence="4">HCP-like protein</fullName>
    </recommendedName>
</protein>
<feature type="compositionally biased region" description="Polar residues" evidence="1">
    <location>
        <begin position="96"/>
        <end position="108"/>
    </location>
</feature>
<sequence>MLKLKRFFLSNSTSPSSASSSSFSLSSPPSPTTANNNNNNNNNNKNKNKNFGLLPKSSSSSSMLEESSRKKRDSWWNSNHQRTTGATRHSMLPSLKNDSNTSLASFNYQPSRSAGTLQIDTNVHNHNNRHSHHLSVNNSNNNSPLQMNYNNNNNNNNNNSEIPRGNNNNNNNNDVNNDHNNNRNLTGAKFTVMESHDHNNNNNNNNNKYLTINLAPSLRSDHSNNSGSSSQDYHGNNQNNRDKELNIAQRQNEADEFIQQAIQFHEANELEKATYYFKLAADKDSPLGLFLYGIALRHGWGCKPNAKLAVRCLQKAAESAVSELHESMAANPSIACHELVLAIYELGVCFRHGWGVPKKKQNAAYYFEIAANLGDPDAQNDLAFCYYHGEGVKKDMKKAAKYYRMAAAQGAGVLGNSWIFKQKYDE</sequence>
<dbReference type="EMBL" id="PQFF01000298">
    <property type="protein sequence ID" value="RHZ64197.1"/>
    <property type="molecule type" value="Genomic_DNA"/>
</dbReference>
<accession>A0A397HMK7</accession>
<dbReference type="InterPro" id="IPR006597">
    <property type="entry name" value="Sel1-like"/>
</dbReference>
<dbReference type="PANTHER" id="PTHR43628">
    <property type="entry name" value="ACTIVATOR OF C KINASE PROTEIN 1-RELATED"/>
    <property type="match status" value="1"/>
</dbReference>
<feature type="region of interest" description="Disordered" evidence="1">
    <location>
        <begin position="9"/>
        <end position="108"/>
    </location>
</feature>
<dbReference type="AlphaFoldDB" id="A0A397HMK7"/>
<evidence type="ECO:0000256" key="1">
    <source>
        <dbReference type="SAM" id="MobiDB-lite"/>
    </source>
</evidence>
<evidence type="ECO:0000313" key="3">
    <source>
        <dbReference type="Proteomes" id="UP000266861"/>
    </source>
</evidence>
<evidence type="ECO:0008006" key="4">
    <source>
        <dbReference type="Google" id="ProtNLM"/>
    </source>
</evidence>
<feature type="region of interest" description="Disordered" evidence="1">
    <location>
        <begin position="217"/>
        <end position="240"/>
    </location>
</feature>
<dbReference type="STRING" id="1348612.A0A397HMK7"/>
<dbReference type="Pfam" id="PF08238">
    <property type="entry name" value="Sel1"/>
    <property type="match status" value="4"/>
</dbReference>
<feature type="region of interest" description="Disordered" evidence="1">
    <location>
        <begin position="123"/>
        <end position="185"/>
    </location>
</feature>
<proteinExistence type="predicted"/>
<dbReference type="OrthoDB" id="2148946at2759"/>
<feature type="compositionally biased region" description="Low complexity" evidence="1">
    <location>
        <begin position="134"/>
        <end position="175"/>
    </location>
</feature>
<reference evidence="2 3" key="1">
    <citation type="submission" date="2018-08" db="EMBL/GenBank/DDBJ databases">
        <title>Genome and evolution of the arbuscular mycorrhizal fungus Diversispora epigaea (formerly Glomus versiforme) and its bacterial endosymbionts.</title>
        <authorList>
            <person name="Sun X."/>
            <person name="Fei Z."/>
            <person name="Harrison M."/>
        </authorList>
    </citation>
    <scope>NUCLEOTIDE SEQUENCE [LARGE SCALE GENOMIC DNA]</scope>
    <source>
        <strain evidence="2 3">IT104</strain>
    </source>
</reference>
<comment type="caution">
    <text evidence="2">The sequence shown here is derived from an EMBL/GenBank/DDBJ whole genome shotgun (WGS) entry which is preliminary data.</text>
</comment>
<feature type="compositionally biased region" description="Low complexity" evidence="1">
    <location>
        <begin position="9"/>
        <end position="65"/>
    </location>
</feature>
<dbReference type="GO" id="GO:0010972">
    <property type="term" value="P:negative regulation of G2/M transition of mitotic cell cycle"/>
    <property type="evidence" value="ECO:0007669"/>
    <property type="project" value="TreeGrafter"/>
</dbReference>
<dbReference type="PANTHER" id="PTHR43628:SF1">
    <property type="entry name" value="CHITIN SYNTHASE REGULATORY FACTOR 2-RELATED"/>
    <property type="match status" value="1"/>
</dbReference>
<dbReference type="Gene3D" id="1.25.40.10">
    <property type="entry name" value="Tetratricopeptide repeat domain"/>
    <property type="match status" value="1"/>
</dbReference>
<keyword evidence="3" id="KW-1185">Reference proteome</keyword>
<dbReference type="Proteomes" id="UP000266861">
    <property type="component" value="Unassembled WGS sequence"/>
</dbReference>
<dbReference type="SMART" id="SM00671">
    <property type="entry name" value="SEL1"/>
    <property type="match status" value="3"/>
</dbReference>
<dbReference type="SUPFAM" id="SSF81901">
    <property type="entry name" value="HCP-like"/>
    <property type="match status" value="1"/>
</dbReference>
<dbReference type="GO" id="GO:0032153">
    <property type="term" value="C:cell division site"/>
    <property type="evidence" value="ECO:0007669"/>
    <property type="project" value="TreeGrafter"/>
</dbReference>